<protein>
    <recommendedName>
        <fullName evidence="4">DUF1440 domain-containing protein</fullName>
    </recommendedName>
</protein>
<keyword evidence="1" id="KW-1133">Transmembrane helix</keyword>
<reference evidence="2 3" key="1">
    <citation type="submission" date="2021-12" db="EMBL/GenBank/DDBJ databases">
        <title>Discovery of the Pendulisporaceae a myxobacterial family with distinct sporulation behavior and unique specialized metabolism.</title>
        <authorList>
            <person name="Garcia R."/>
            <person name="Popoff A."/>
            <person name="Bader C.D."/>
            <person name="Loehr J."/>
            <person name="Walesch S."/>
            <person name="Walt C."/>
            <person name="Boldt J."/>
            <person name="Bunk B."/>
            <person name="Haeckl F.J.F.P.J."/>
            <person name="Gunesch A.P."/>
            <person name="Birkelbach J."/>
            <person name="Nuebel U."/>
            <person name="Pietschmann T."/>
            <person name="Bach T."/>
            <person name="Mueller R."/>
        </authorList>
    </citation>
    <scope>NUCLEOTIDE SEQUENCE [LARGE SCALE GENOMIC DNA]</scope>
    <source>
        <strain evidence="2 3">MSr12523</strain>
    </source>
</reference>
<feature type="transmembrane region" description="Helical" evidence="1">
    <location>
        <begin position="132"/>
        <end position="153"/>
    </location>
</feature>
<dbReference type="EMBL" id="CP089982">
    <property type="protein sequence ID" value="WXA93605.1"/>
    <property type="molecule type" value="Genomic_DNA"/>
</dbReference>
<organism evidence="2 3">
    <name type="scientific">Pendulispora brunnea</name>
    <dbReference type="NCBI Taxonomy" id="2905690"/>
    <lineage>
        <taxon>Bacteria</taxon>
        <taxon>Pseudomonadati</taxon>
        <taxon>Myxococcota</taxon>
        <taxon>Myxococcia</taxon>
        <taxon>Myxococcales</taxon>
        <taxon>Sorangiineae</taxon>
        <taxon>Pendulisporaceae</taxon>
        <taxon>Pendulispora</taxon>
    </lineage>
</organism>
<evidence type="ECO:0000256" key="1">
    <source>
        <dbReference type="SAM" id="Phobius"/>
    </source>
</evidence>
<feature type="transmembrane region" description="Helical" evidence="1">
    <location>
        <begin position="12"/>
        <end position="37"/>
    </location>
</feature>
<evidence type="ECO:0008006" key="4">
    <source>
        <dbReference type="Google" id="ProtNLM"/>
    </source>
</evidence>
<keyword evidence="1" id="KW-0472">Membrane</keyword>
<feature type="transmembrane region" description="Helical" evidence="1">
    <location>
        <begin position="103"/>
        <end position="126"/>
    </location>
</feature>
<accession>A0ABZ2K916</accession>
<feature type="transmembrane region" description="Helical" evidence="1">
    <location>
        <begin position="67"/>
        <end position="91"/>
    </location>
</feature>
<gene>
    <name evidence="2" type="ORF">LZC95_45025</name>
</gene>
<keyword evidence="3" id="KW-1185">Reference proteome</keyword>
<keyword evidence="1" id="KW-0812">Transmembrane</keyword>
<dbReference type="Proteomes" id="UP001379533">
    <property type="component" value="Chromosome"/>
</dbReference>
<sequence>MVPRDKEDWNRIFKGGVAAGVFGGIVVALFGVVANVLEGRDFWAAFKGAGAPFLGERAMQPGFDSTAVIVGVLSHMAVSIAWAIPFAMLVYGLSRGATLVSSVLWGFIVWVGMYYVVLPMVGLQQIAASVPVGMAIVEHVIFAVAVAVGFLPYQRLKMVLPAH</sequence>
<name>A0ABZ2K916_9BACT</name>
<dbReference type="RefSeq" id="WP_394844205.1">
    <property type="nucleotide sequence ID" value="NZ_CP089982.1"/>
</dbReference>
<proteinExistence type="predicted"/>
<evidence type="ECO:0000313" key="3">
    <source>
        <dbReference type="Proteomes" id="UP001379533"/>
    </source>
</evidence>
<evidence type="ECO:0000313" key="2">
    <source>
        <dbReference type="EMBL" id="WXA93605.1"/>
    </source>
</evidence>